<comment type="subunit">
    <text evidence="10">The complex is composed of six subunits: RnfA, RnfB, RnfC, RnfD, RnfE and RnfG.</text>
</comment>
<feature type="transmembrane region" description="Helical" evidence="10">
    <location>
        <begin position="256"/>
        <end position="274"/>
    </location>
</feature>
<reference evidence="11 12" key="1">
    <citation type="submission" date="2020-08" db="EMBL/GenBank/DDBJ databases">
        <title>Genome public.</title>
        <authorList>
            <person name="Liu C."/>
            <person name="Sun Q."/>
        </authorList>
    </citation>
    <scope>NUCLEOTIDE SEQUENCE [LARGE SCALE GENOMIC DNA]</scope>
    <source>
        <strain evidence="11 12">NSJ-36</strain>
    </source>
</reference>
<keyword evidence="10" id="KW-1003">Cell membrane</keyword>
<dbReference type="InterPro" id="IPR011303">
    <property type="entry name" value="RnfD_bac"/>
</dbReference>
<feature type="transmembrane region" description="Helical" evidence="10">
    <location>
        <begin position="169"/>
        <end position="190"/>
    </location>
</feature>
<dbReference type="HAMAP" id="MF_00462">
    <property type="entry name" value="RsxD_RnfD"/>
    <property type="match status" value="1"/>
</dbReference>
<feature type="transmembrane region" description="Helical" evidence="10">
    <location>
        <begin position="65"/>
        <end position="83"/>
    </location>
</feature>
<evidence type="ECO:0000256" key="3">
    <source>
        <dbReference type="ARBA" id="ARBA00022630"/>
    </source>
</evidence>
<organism evidence="11 12">
    <name type="scientific">Dorea hominis</name>
    <dbReference type="NCBI Taxonomy" id="2763040"/>
    <lineage>
        <taxon>Bacteria</taxon>
        <taxon>Bacillati</taxon>
        <taxon>Bacillota</taxon>
        <taxon>Clostridia</taxon>
        <taxon>Lachnospirales</taxon>
        <taxon>Lachnospiraceae</taxon>
        <taxon>Dorea</taxon>
    </lineage>
</organism>
<comment type="function">
    <text evidence="10">Part of a membrane-bound complex that couples electron transfer with translocation of ions across the membrane.</text>
</comment>
<comment type="subcellular location">
    <subcellularLocation>
        <location evidence="10">Cell membrane</location>
        <topology evidence="10">Multi-pass membrane protein</topology>
    </subcellularLocation>
</comment>
<keyword evidence="9 10" id="KW-0472">Membrane</keyword>
<protein>
    <recommendedName>
        <fullName evidence="10">Ion-translocating oxidoreductase complex subunit D</fullName>
        <ecNumber evidence="10">7.-.-.-</ecNumber>
    </recommendedName>
    <alternativeName>
        <fullName evidence="10">Rnf electron transport complex subunit D</fullName>
    </alternativeName>
</protein>
<evidence type="ECO:0000256" key="2">
    <source>
        <dbReference type="ARBA" id="ARBA00022553"/>
    </source>
</evidence>
<keyword evidence="4 10" id="KW-0288">FMN</keyword>
<dbReference type="Pfam" id="PF03116">
    <property type="entry name" value="NQR2_RnfD_RnfE"/>
    <property type="match status" value="1"/>
</dbReference>
<evidence type="ECO:0000256" key="4">
    <source>
        <dbReference type="ARBA" id="ARBA00022643"/>
    </source>
</evidence>
<keyword evidence="2 10" id="KW-0597">Phosphoprotein</keyword>
<evidence type="ECO:0000313" key="11">
    <source>
        <dbReference type="EMBL" id="MBC5664081.1"/>
    </source>
</evidence>
<feature type="modified residue" description="FMN phosphoryl threonine" evidence="10">
    <location>
        <position position="145"/>
    </location>
</feature>
<sequence>MSSSPHIRDKVTSSNIMLMVVIALLPASAFGVYNFGIPALIVLISTTVSAVLTEYIYEKLMHKKITINDWSAVVTGLLLGLNMPASAPWWMGALGSVFAILVVKQLFGGLGQNFMNPALGARCFLLISFAGPMTKFVYDGVSGPTPLATLKDGGSVDSMKMLIGTIPGTIGETSVIAIIIGAVFLIMLGIIDLRIPGTYIVSFVIFVGIFGPFTKAHVGFFDPQYITAHLCGGGLMLGAWFMATDYVTSPITKKGQYVYGILLGVLTGLFRLFGGSAEGVSYAIIISNLLVPLIERVTLPKPFGKGGEK</sequence>
<evidence type="ECO:0000256" key="8">
    <source>
        <dbReference type="ARBA" id="ARBA00022989"/>
    </source>
</evidence>
<keyword evidence="1 10" id="KW-0813">Transport</keyword>
<dbReference type="PANTHER" id="PTHR30578:SF0">
    <property type="entry name" value="ION-TRANSLOCATING OXIDOREDUCTASE COMPLEX SUBUNIT D"/>
    <property type="match status" value="1"/>
</dbReference>
<dbReference type="EC" id="7.-.-.-" evidence="10"/>
<keyword evidence="3 10" id="KW-0285">Flavoprotein</keyword>
<evidence type="ECO:0000256" key="1">
    <source>
        <dbReference type="ARBA" id="ARBA00022448"/>
    </source>
</evidence>
<dbReference type="InterPro" id="IPR004338">
    <property type="entry name" value="NqrB/RnfD"/>
</dbReference>
<dbReference type="NCBIfam" id="TIGR01946">
    <property type="entry name" value="rnfD"/>
    <property type="match status" value="1"/>
</dbReference>
<proteinExistence type="inferred from homology"/>
<comment type="caution">
    <text evidence="11">The sequence shown here is derived from an EMBL/GenBank/DDBJ whole genome shotgun (WGS) entry which is preliminary data.</text>
</comment>
<evidence type="ECO:0000256" key="7">
    <source>
        <dbReference type="ARBA" id="ARBA00022982"/>
    </source>
</evidence>
<keyword evidence="5 10" id="KW-0812">Transmembrane</keyword>
<keyword evidence="6 10" id="KW-1278">Translocase</keyword>
<keyword evidence="12" id="KW-1185">Reference proteome</keyword>
<feature type="transmembrane region" description="Helical" evidence="10">
    <location>
        <begin position="226"/>
        <end position="244"/>
    </location>
</feature>
<comment type="cofactor">
    <cofactor evidence="10">
        <name>FMN</name>
        <dbReference type="ChEBI" id="CHEBI:58210"/>
    </cofactor>
</comment>
<keyword evidence="7 10" id="KW-0249">Electron transport</keyword>
<accession>A0ABR7ERU9</accession>
<evidence type="ECO:0000256" key="10">
    <source>
        <dbReference type="HAMAP-Rule" id="MF_00462"/>
    </source>
</evidence>
<evidence type="ECO:0000313" key="12">
    <source>
        <dbReference type="Proteomes" id="UP000647235"/>
    </source>
</evidence>
<evidence type="ECO:0000256" key="6">
    <source>
        <dbReference type="ARBA" id="ARBA00022967"/>
    </source>
</evidence>
<feature type="transmembrane region" description="Helical" evidence="10">
    <location>
        <begin position="35"/>
        <end position="53"/>
    </location>
</feature>
<feature type="transmembrane region" description="Helical" evidence="10">
    <location>
        <begin position="197"/>
        <end position="214"/>
    </location>
</feature>
<name>A0ABR7ERU9_9FIRM</name>
<dbReference type="PANTHER" id="PTHR30578">
    <property type="entry name" value="ELECTRON TRANSPORT COMPLEX PROTEIN RNFD"/>
    <property type="match status" value="1"/>
</dbReference>
<gene>
    <name evidence="10" type="primary">rnfD</name>
    <name evidence="11" type="ORF">H8S07_02105</name>
</gene>
<dbReference type="Proteomes" id="UP000647235">
    <property type="component" value="Unassembled WGS sequence"/>
</dbReference>
<feature type="transmembrane region" description="Helical" evidence="10">
    <location>
        <begin position="12"/>
        <end position="29"/>
    </location>
</feature>
<evidence type="ECO:0000256" key="5">
    <source>
        <dbReference type="ARBA" id="ARBA00022692"/>
    </source>
</evidence>
<keyword evidence="8 10" id="KW-1133">Transmembrane helix</keyword>
<evidence type="ECO:0000256" key="9">
    <source>
        <dbReference type="ARBA" id="ARBA00023136"/>
    </source>
</evidence>
<comment type="similarity">
    <text evidence="10">Belongs to the NqrB/RnfD family.</text>
</comment>
<dbReference type="EMBL" id="JACOOY010000002">
    <property type="protein sequence ID" value="MBC5664081.1"/>
    <property type="molecule type" value="Genomic_DNA"/>
</dbReference>